<dbReference type="RefSeq" id="WP_301132977.1">
    <property type="nucleotide sequence ID" value="NZ_BAAAUQ010000019.1"/>
</dbReference>
<evidence type="ECO:0000313" key="2">
    <source>
        <dbReference type="Proteomes" id="UP001172731"/>
    </source>
</evidence>
<dbReference type="Proteomes" id="UP001172731">
    <property type="component" value="Unassembled WGS sequence"/>
</dbReference>
<reference evidence="1" key="1">
    <citation type="submission" date="2021-06" db="EMBL/GenBank/DDBJ databases">
        <title>Genome-based taxonomic framework of Microbacterium strains isolated from marine environment, the description of four new species and reclassification of four preexisting species.</title>
        <authorList>
            <person name="Lee S.D."/>
            <person name="Kim S.-M."/>
            <person name="Byeon Y.-S."/>
            <person name="Yang H.L."/>
            <person name="Kim I.S."/>
        </authorList>
    </citation>
    <scope>NUCLEOTIDE SEQUENCE</scope>
    <source>
        <strain evidence="1">KACC 20510</strain>
    </source>
</reference>
<dbReference type="EMBL" id="JAHWXI010000004">
    <property type="protein sequence ID" value="MDN4463878.1"/>
    <property type="molecule type" value="Genomic_DNA"/>
</dbReference>
<evidence type="ECO:0008006" key="3">
    <source>
        <dbReference type="Google" id="ProtNLM"/>
    </source>
</evidence>
<gene>
    <name evidence="1" type="ORF">KZC48_05635</name>
</gene>
<sequence>MAGYLVGARFLSGEITIRKLAPVSCGVELTLNAPETIRAQLALPQVDPATGSDLDTPNKLLPQRDAIGWVENGVLLAAGQIQGDPFAFPYSSTLNAAGAWEYFAKRYVLPVLGAAQLPSQVTSKWTNTSLRTIAKRLVQQATSWPAAGIPVDFEPDFPGTNEREYPGVDLMRVAEALTNLTEVENGPDITFRPKLDGDRHIRWDLLTGDPDLSQAGQDHYWDVSAPGPFASISDLDRDGRDLATHAYGIGATNDETQVRLEAKASSSALIDAGFPMMETVENRNSVLRAETLQAYVDEAVVRYSAFTETFTIKVKRDEDPKLGTYWPGDWAKIKVAKTARVPAGTYRVRIVRISFDAEGDVTLNCAPERVAGGYPVPASDRAWLTTQLRALQGRIDETNRG</sequence>
<comment type="caution">
    <text evidence="1">The sequence shown here is derived from an EMBL/GenBank/DDBJ whole genome shotgun (WGS) entry which is preliminary data.</text>
</comment>
<protein>
    <recommendedName>
        <fullName evidence="3">Phage tail protein</fullName>
    </recommendedName>
</protein>
<proteinExistence type="predicted"/>
<accession>A0ABT8FRD2</accession>
<name>A0ABT8FRD2_9MICO</name>
<keyword evidence="2" id="KW-1185">Reference proteome</keyword>
<organism evidence="1 2">
    <name type="scientific">Microbacterium aurantiacum</name>
    <dbReference type="NCBI Taxonomy" id="162393"/>
    <lineage>
        <taxon>Bacteria</taxon>
        <taxon>Bacillati</taxon>
        <taxon>Actinomycetota</taxon>
        <taxon>Actinomycetes</taxon>
        <taxon>Micrococcales</taxon>
        <taxon>Microbacteriaceae</taxon>
        <taxon>Microbacterium</taxon>
    </lineage>
</organism>
<evidence type="ECO:0000313" key="1">
    <source>
        <dbReference type="EMBL" id="MDN4463878.1"/>
    </source>
</evidence>